<keyword evidence="4" id="KW-0812">Transmembrane</keyword>
<organism evidence="5 6">
    <name type="scientific">Rhamnusium bicolor</name>
    <dbReference type="NCBI Taxonomy" id="1586634"/>
    <lineage>
        <taxon>Eukaryota</taxon>
        <taxon>Metazoa</taxon>
        <taxon>Ecdysozoa</taxon>
        <taxon>Arthropoda</taxon>
        <taxon>Hexapoda</taxon>
        <taxon>Insecta</taxon>
        <taxon>Pterygota</taxon>
        <taxon>Neoptera</taxon>
        <taxon>Endopterygota</taxon>
        <taxon>Coleoptera</taxon>
        <taxon>Polyphaga</taxon>
        <taxon>Cucujiformia</taxon>
        <taxon>Chrysomeloidea</taxon>
        <taxon>Cerambycidae</taxon>
        <taxon>Lepturinae</taxon>
        <taxon>Rhagiini</taxon>
        <taxon>Rhamnusium</taxon>
    </lineage>
</organism>
<evidence type="ECO:0000256" key="1">
    <source>
        <dbReference type="ARBA" id="ARBA00022448"/>
    </source>
</evidence>
<dbReference type="AlphaFoldDB" id="A0AAV8WSH8"/>
<dbReference type="PANTHER" id="PTHR10117">
    <property type="entry name" value="TRANSIENT RECEPTOR POTENTIAL CHANNEL"/>
    <property type="match status" value="1"/>
</dbReference>
<keyword evidence="4" id="KW-0472">Membrane</keyword>
<dbReference type="GO" id="GO:0005886">
    <property type="term" value="C:plasma membrane"/>
    <property type="evidence" value="ECO:0007669"/>
    <property type="project" value="TreeGrafter"/>
</dbReference>
<dbReference type="GO" id="GO:0051480">
    <property type="term" value="P:regulation of cytosolic calcium ion concentration"/>
    <property type="evidence" value="ECO:0007669"/>
    <property type="project" value="TreeGrafter"/>
</dbReference>
<evidence type="ECO:0008006" key="7">
    <source>
        <dbReference type="Google" id="ProtNLM"/>
    </source>
</evidence>
<proteinExistence type="predicted"/>
<dbReference type="GO" id="GO:0015279">
    <property type="term" value="F:store-operated calcium channel activity"/>
    <property type="evidence" value="ECO:0007669"/>
    <property type="project" value="TreeGrafter"/>
</dbReference>
<name>A0AAV8WSH8_9CUCU</name>
<evidence type="ECO:0000256" key="3">
    <source>
        <dbReference type="ARBA" id="ARBA00023303"/>
    </source>
</evidence>
<accession>A0AAV8WSH8</accession>
<gene>
    <name evidence="5" type="ORF">NQ314_018204</name>
</gene>
<comment type="caution">
    <text evidence="5">The sequence shown here is derived from an EMBL/GenBank/DDBJ whole genome shotgun (WGS) entry which is preliminary data.</text>
</comment>
<dbReference type="GO" id="GO:0070679">
    <property type="term" value="F:inositol 1,4,5 trisphosphate binding"/>
    <property type="evidence" value="ECO:0007669"/>
    <property type="project" value="TreeGrafter"/>
</dbReference>
<evidence type="ECO:0000256" key="4">
    <source>
        <dbReference type="SAM" id="Phobius"/>
    </source>
</evidence>
<dbReference type="InterPro" id="IPR002153">
    <property type="entry name" value="TRPC_channel"/>
</dbReference>
<keyword evidence="1" id="KW-0813">Transport</keyword>
<keyword evidence="6" id="KW-1185">Reference proteome</keyword>
<feature type="transmembrane region" description="Helical" evidence="4">
    <location>
        <begin position="49"/>
        <end position="71"/>
    </location>
</feature>
<reference evidence="5" key="1">
    <citation type="journal article" date="2023" name="Insect Mol. Biol.">
        <title>Genome sequencing provides insights into the evolution of gene families encoding plant cell wall-degrading enzymes in longhorned beetles.</title>
        <authorList>
            <person name="Shin N.R."/>
            <person name="Okamura Y."/>
            <person name="Kirsch R."/>
            <person name="Pauchet Y."/>
        </authorList>
    </citation>
    <scope>NUCLEOTIDE SEQUENCE</scope>
    <source>
        <strain evidence="5">RBIC_L_NR</strain>
    </source>
</reference>
<keyword evidence="2" id="KW-0406">Ion transport</keyword>
<dbReference type="Proteomes" id="UP001162156">
    <property type="component" value="Unassembled WGS sequence"/>
</dbReference>
<evidence type="ECO:0000313" key="6">
    <source>
        <dbReference type="Proteomes" id="UP001162156"/>
    </source>
</evidence>
<keyword evidence="3" id="KW-0407">Ion channel</keyword>
<dbReference type="PANTHER" id="PTHR10117:SF51">
    <property type="entry name" value="TRANSIENT RECEPTOR POTENTIAL PROTEIN"/>
    <property type="match status" value="1"/>
</dbReference>
<dbReference type="GO" id="GO:0034703">
    <property type="term" value="C:cation channel complex"/>
    <property type="evidence" value="ECO:0007669"/>
    <property type="project" value="TreeGrafter"/>
</dbReference>
<evidence type="ECO:0000256" key="2">
    <source>
        <dbReference type="ARBA" id="ARBA00023065"/>
    </source>
</evidence>
<sequence length="109" mass="13394">MVREWKRKERGALFWYSRVWRNNICLIWGEIRSLWGEGLLEYIADLWNIVDFITNLFYVIWLALRIASYYITWRDERTGKRTWYPREEWDSFEPMLLAEGAFAAGMIFR</sequence>
<evidence type="ECO:0000313" key="5">
    <source>
        <dbReference type="EMBL" id="KAJ8929136.1"/>
    </source>
</evidence>
<protein>
    <recommendedName>
        <fullName evidence="7">Ion transport domain-containing protein</fullName>
    </recommendedName>
</protein>
<keyword evidence="4" id="KW-1133">Transmembrane helix</keyword>
<dbReference type="EMBL" id="JANEYF010005115">
    <property type="protein sequence ID" value="KAJ8929136.1"/>
    <property type="molecule type" value="Genomic_DNA"/>
</dbReference>